<accession>A0ABD0JP95</accession>
<dbReference type="EMBL" id="JACVVK020000375">
    <property type="protein sequence ID" value="KAK7476475.1"/>
    <property type="molecule type" value="Genomic_DNA"/>
</dbReference>
<sequence>MEEDHSDGGDGTSDEASSTPFQVIADKAAVVLVILSTEFAASQTCKQQMFYCEQRKPIIPIHQEEFSMPGWLSMLLRNSCSESVYQHNYRQTLLARLDRILHSAARENQEQSKNEAMVSHAVDHIKKTVATDSCIYIAGSTKFSNKKSEDICRSIGKHLAHLEGVSVATGGFFGIGESVSRAFHEEALRLKQPRDVWHILPDRDVKDFRKRASQNPDGTFAVATFGKTLFFGDSVRQRESIVGRCFEICILVEGGPGAAHEAEEFVWNDRLVIPLSCTGGAAGGNFSVPEKMFEMPQGVSEQDWQALRSTDLSADEIGQCVARIVSGILQHLAVSRHHSPSYPATPPARALPAPSQGSDSDTTPPLPSPSRTPPQNIVQFRSALSNRETVILG</sequence>
<dbReference type="PANTHER" id="PTHR47508:SF3">
    <property type="entry name" value="TIR DOMAIN-CONTAINING PROTEIN"/>
    <property type="match status" value="1"/>
</dbReference>
<dbReference type="Gene3D" id="3.40.50.450">
    <property type="match status" value="1"/>
</dbReference>
<reference evidence="2 3" key="1">
    <citation type="journal article" date="2023" name="Sci. Data">
        <title>Genome assembly of the Korean intertidal mud-creeper Batillaria attramentaria.</title>
        <authorList>
            <person name="Patra A.K."/>
            <person name="Ho P.T."/>
            <person name="Jun S."/>
            <person name="Lee S.J."/>
            <person name="Kim Y."/>
            <person name="Won Y.J."/>
        </authorList>
    </citation>
    <scope>NUCLEOTIDE SEQUENCE [LARGE SCALE GENOMIC DNA]</scope>
    <source>
        <strain evidence="2">Wonlab-2016</strain>
    </source>
</reference>
<feature type="compositionally biased region" description="Low complexity" evidence="1">
    <location>
        <begin position="347"/>
        <end position="363"/>
    </location>
</feature>
<dbReference type="PANTHER" id="PTHR47508">
    <property type="entry name" value="SAM DOMAIN-CONTAINING PROTEIN-RELATED"/>
    <property type="match status" value="1"/>
</dbReference>
<protein>
    <recommendedName>
        <fullName evidence="4">TIR domain-containing protein</fullName>
    </recommendedName>
</protein>
<evidence type="ECO:0000256" key="1">
    <source>
        <dbReference type="SAM" id="MobiDB-lite"/>
    </source>
</evidence>
<name>A0ABD0JP95_9CAEN</name>
<evidence type="ECO:0000313" key="2">
    <source>
        <dbReference type="EMBL" id="KAK7476475.1"/>
    </source>
</evidence>
<evidence type="ECO:0000313" key="3">
    <source>
        <dbReference type="Proteomes" id="UP001519460"/>
    </source>
</evidence>
<keyword evidence="3" id="KW-1185">Reference proteome</keyword>
<comment type="caution">
    <text evidence="2">The sequence shown here is derived from an EMBL/GenBank/DDBJ whole genome shotgun (WGS) entry which is preliminary data.</text>
</comment>
<feature type="region of interest" description="Disordered" evidence="1">
    <location>
        <begin position="337"/>
        <end position="376"/>
    </location>
</feature>
<gene>
    <name evidence="2" type="ORF">BaRGS_00032310</name>
</gene>
<evidence type="ECO:0008006" key="4">
    <source>
        <dbReference type="Google" id="ProtNLM"/>
    </source>
</evidence>
<proteinExistence type="predicted"/>
<dbReference type="Proteomes" id="UP001519460">
    <property type="component" value="Unassembled WGS sequence"/>
</dbReference>
<organism evidence="2 3">
    <name type="scientific">Batillaria attramentaria</name>
    <dbReference type="NCBI Taxonomy" id="370345"/>
    <lineage>
        <taxon>Eukaryota</taxon>
        <taxon>Metazoa</taxon>
        <taxon>Spiralia</taxon>
        <taxon>Lophotrochozoa</taxon>
        <taxon>Mollusca</taxon>
        <taxon>Gastropoda</taxon>
        <taxon>Caenogastropoda</taxon>
        <taxon>Sorbeoconcha</taxon>
        <taxon>Cerithioidea</taxon>
        <taxon>Batillariidae</taxon>
        <taxon>Batillaria</taxon>
    </lineage>
</organism>
<dbReference type="AlphaFoldDB" id="A0ABD0JP95"/>